<sequence length="360" mass="38427">MGLAQLKHGILTGLSLGFVGCSQQEIAVPHFSLDQCSRVSLIDEQSGETIRGAEDLVFDAEHGRIFVAAYDRRKTEKAAKKSNSETLPSGGIYAISINQIFAEGIDEITVRPLALPDEFSGGLRPHGMTYDAHNKELIFINRTYEKDGRNWKMTPRLQRIGANGEVFVGITTDAPCAANNVVSTDGDILTSFDHASCGWQAGIENLFNLKRSGFANGSNPIFKGVGFANGIEVTANGDIALAATRENALIILDPNNGNVSELARIELPGGPDNLTITSDGKIIAAIHPKMLRLALNRKLGLGKAPSRIVKADPDTAEVEILFDDPDGTNFSAATVGISLPQGLVLGSVTDAGLLVCREEM</sequence>
<comment type="caution">
    <text evidence="1">The sequence shown here is derived from an EMBL/GenBank/DDBJ whole genome shotgun (WGS) entry which is preliminary data.</text>
</comment>
<dbReference type="PROSITE" id="PS51257">
    <property type="entry name" value="PROKAR_LIPOPROTEIN"/>
    <property type="match status" value="1"/>
</dbReference>
<dbReference type="EMBL" id="JBEHZE010000001">
    <property type="protein sequence ID" value="MEX6633924.1"/>
    <property type="molecule type" value="Genomic_DNA"/>
</dbReference>
<evidence type="ECO:0000313" key="1">
    <source>
        <dbReference type="EMBL" id="MEX6633924.1"/>
    </source>
</evidence>
<dbReference type="InterPro" id="IPR011042">
    <property type="entry name" value="6-blade_b-propeller_TolB-like"/>
</dbReference>
<dbReference type="RefSeq" id="WP_369313921.1">
    <property type="nucleotide sequence ID" value="NZ_JBEHZE010000001.1"/>
</dbReference>
<evidence type="ECO:0008006" key="3">
    <source>
        <dbReference type="Google" id="ProtNLM"/>
    </source>
</evidence>
<proteinExistence type="predicted"/>
<dbReference type="SUPFAM" id="SSF63829">
    <property type="entry name" value="Calcium-dependent phosphotriesterase"/>
    <property type="match status" value="1"/>
</dbReference>
<dbReference type="Gene3D" id="2.120.10.30">
    <property type="entry name" value="TolB, C-terminal domain"/>
    <property type="match status" value="1"/>
</dbReference>
<gene>
    <name evidence="1" type="ORF">ABFZ84_10225</name>
</gene>
<accession>A0ABV3Z542</accession>
<organism evidence="1 2">
    <name type="scientific">Hyphococcus lacteus</name>
    <dbReference type="NCBI Taxonomy" id="3143536"/>
    <lineage>
        <taxon>Bacteria</taxon>
        <taxon>Pseudomonadati</taxon>
        <taxon>Pseudomonadota</taxon>
        <taxon>Alphaproteobacteria</taxon>
        <taxon>Parvularculales</taxon>
        <taxon>Parvularculaceae</taxon>
        <taxon>Hyphococcus</taxon>
    </lineage>
</organism>
<dbReference type="PANTHER" id="PTHR11799">
    <property type="entry name" value="PARAOXONASE"/>
    <property type="match status" value="1"/>
</dbReference>
<dbReference type="PANTHER" id="PTHR11799:SF12">
    <property type="entry name" value="PARAOXONASE-RELATED"/>
    <property type="match status" value="1"/>
</dbReference>
<name>A0ABV3Z542_9PROT</name>
<reference evidence="1 2" key="1">
    <citation type="submission" date="2024-05" db="EMBL/GenBank/DDBJ databases">
        <title>Three bacterial strains, DH-69, EH-24, and ECK-19 isolated from coastal sediments.</title>
        <authorList>
            <person name="Ye Y.-Q."/>
            <person name="Du Z.-J."/>
        </authorList>
    </citation>
    <scope>NUCLEOTIDE SEQUENCE [LARGE SCALE GENOMIC DNA]</scope>
    <source>
        <strain evidence="1 2">ECK-19</strain>
    </source>
</reference>
<dbReference type="Proteomes" id="UP001560685">
    <property type="component" value="Unassembled WGS sequence"/>
</dbReference>
<dbReference type="InterPro" id="IPR051288">
    <property type="entry name" value="Serum_paraoxonase/arylesterase"/>
</dbReference>
<protein>
    <recommendedName>
        <fullName evidence="3">SMP-30/Gluconolactonase/LRE-like region domain-containing protein</fullName>
    </recommendedName>
</protein>
<keyword evidence="2" id="KW-1185">Reference proteome</keyword>
<evidence type="ECO:0000313" key="2">
    <source>
        <dbReference type="Proteomes" id="UP001560685"/>
    </source>
</evidence>